<proteinExistence type="predicted"/>
<dbReference type="RefSeq" id="WP_147137664.1">
    <property type="nucleotide sequence ID" value="NZ_BAABIJ010000002.1"/>
</dbReference>
<sequence length="391" mass="41915">MTHSPLSTPYRLGDLVLPNRVVMAPMTRYRATEDGTPLPIVADYYAQRATAALIVSEGISPSARGQSDWRIPALETDAHVAGWRAVTDAVHAAGGRIYAQLMHGGRKGHPLARVLGDVPAGPSAVPSPDPVRTRHGDKAAPITPRAMTRADIRQALADYHHAARNAVAAGFDGVELHGANSYLVHQFLADNTNLRTDEYGARRVTDRIRFAVEAVEAIADAVGAHRTAVRLSPGNPQFGMSEADPAPVYRALVDRLDRFGLSYLHLTDDDAYPALRDLRPRWNGTLIGNVGENREPTTRAAGEAVLAEGLADLVSYGRAFISNPDLPARFAADAPLQEIDSAHLYGQTATGYVDYPALSPAAVLSGVTGRRRSRGRSATTSRLPAPGPARR</sequence>
<reference evidence="3 4" key="1">
    <citation type="journal article" date="2013" name="Stand. Genomic Sci.">
        <title>Genomic Encyclopedia of Type Strains, Phase I: The one thousand microbial genomes (KMG-I) project.</title>
        <authorList>
            <person name="Kyrpides N.C."/>
            <person name="Woyke T."/>
            <person name="Eisen J.A."/>
            <person name="Garrity G."/>
            <person name="Lilburn T.G."/>
            <person name="Beck B.J."/>
            <person name="Whitman W.B."/>
            <person name="Hugenholtz P."/>
            <person name="Klenk H.P."/>
        </authorList>
    </citation>
    <scope>NUCLEOTIDE SEQUENCE [LARGE SCALE GENOMIC DNA]</scope>
    <source>
        <strain evidence="3 4">DSM 45044</strain>
    </source>
</reference>
<keyword evidence="4" id="KW-1185">Reference proteome</keyword>
<dbReference type="OrthoDB" id="3169239at2"/>
<dbReference type="SUPFAM" id="SSF51395">
    <property type="entry name" value="FMN-linked oxidoreductases"/>
    <property type="match status" value="1"/>
</dbReference>
<evidence type="ECO:0000313" key="3">
    <source>
        <dbReference type="EMBL" id="TWJ11499.1"/>
    </source>
</evidence>
<dbReference type="Proteomes" id="UP000321617">
    <property type="component" value="Unassembled WGS sequence"/>
</dbReference>
<evidence type="ECO:0000259" key="2">
    <source>
        <dbReference type="Pfam" id="PF00724"/>
    </source>
</evidence>
<dbReference type="PANTHER" id="PTHR22893">
    <property type="entry name" value="NADH OXIDOREDUCTASE-RELATED"/>
    <property type="match status" value="1"/>
</dbReference>
<name>A0A562V0S0_9ACTN</name>
<dbReference type="CDD" id="cd02933">
    <property type="entry name" value="OYE_like_FMN"/>
    <property type="match status" value="1"/>
</dbReference>
<dbReference type="PANTHER" id="PTHR22893:SF91">
    <property type="entry name" value="NADPH DEHYDROGENASE 2-RELATED"/>
    <property type="match status" value="1"/>
</dbReference>
<evidence type="ECO:0000256" key="1">
    <source>
        <dbReference type="SAM" id="MobiDB-lite"/>
    </source>
</evidence>
<gene>
    <name evidence="3" type="ORF">LX16_2221</name>
</gene>
<comment type="caution">
    <text evidence="3">The sequence shown here is derived from an EMBL/GenBank/DDBJ whole genome shotgun (WGS) entry which is preliminary data.</text>
</comment>
<evidence type="ECO:0000313" key="4">
    <source>
        <dbReference type="Proteomes" id="UP000321617"/>
    </source>
</evidence>
<accession>A0A562V0S0</accession>
<dbReference type="GO" id="GO:0010181">
    <property type="term" value="F:FMN binding"/>
    <property type="evidence" value="ECO:0007669"/>
    <property type="project" value="InterPro"/>
</dbReference>
<dbReference type="EMBL" id="VLLL01000006">
    <property type="protein sequence ID" value="TWJ11499.1"/>
    <property type="molecule type" value="Genomic_DNA"/>
</dbReference>
<dbReference type="Pfam" id="PF00724">
    <property type="entry name" value="Oxidored_FMN"/>
    <property type="match status" value="1"/>
</dbReference>
<dbReference type="InterPro" id="IPR045247">
    <property type="entry name" value="Oye-like"/>
</dbReference>
<dbReference type="Gene3D" id="3.20.20.70">
    <property type="entry name" value="Aldolase class I"/>
    <property type="match status" value="1"/>
</dbReference>
<dbReference type="AlphaFoldDB" id="A0A562V0S0"/>
<dbReference type="InterPro" id="IPR013785">
    <property type="entry name" value="Aldolase_TIM"/>
</dbReference>
<organism evidence="3 4">
    <name type="scientific">Stackebrandtia albiflava</name>
    <dbReference type="NCBI Taxonomy" id="406432"/>
    <lineage>
        <taxon>Bacteria</taxon>
        <taxon>Bacillati</taxon>
        <taxon>Actinomycetota</taxon>
        <taxon>Actinomycetes</taxon>
        <taxon>Glycomycetales</taxon>
        <taxon>Glycomycetaceae</taxon>
        <taxon>Stackebrandtia</taxon>
    </lineage>
</organism>
<protein>
    <submittedName>
        <fullName evidence="3">N-ethylmaleimide reductase</fullName>
    </submittedName>
</protein>
<feature type="region of interest" description="Disordered" evidence="1">
    <location>
        <begin position="366"/>
        <end position="391"/>
    </location>
</feature>
<feature type="domain" description="NADH:flavin oxidoreductase/NADH oxidase N-terminal" evidence="2">
    <location>
        <begin position="6"/>
        <end position="335"/>
    </location>
</feature>
<dbReference type="GO" id="GO:0016491">
    <property type="term" value="F:oxidoreductase activity"/>
    <property type="evidence" value="ECO:0007669"/>
    <property type="project" value="InterPro"/>
</dbReference>
<dbReference type="InterPro" id="IPR001155">
    <property type="entry name" value="OxRdtase_FMN_N"/>
</dbReference>